<protein>
    <submittedName>
        <fullName evidence="1">Uncharacterized protein</fullName>
    </submittedName>
</protein>
<dbReference type="Gene3D" id="3.40.50.2000">
    <property type="entry name" value="Glycogen Phosphorylase B"/>
    <property type="match status" value="1"/>
</dbReference>
<evidence type="ECO:0000313" key="1">
    <source>
        <dbReference type="EMBL" id="QOS17815.1"/>
    </source>
</evidence>
<gene>
    <name evidence="1" type="ORF">VP46_00046</name>
    <name evidence="2" type="ORF">VP47_00046</name>
</gene>
<dbReference type="SUPFAM" id="SSF53756">
    <property type="entry name" value="UDP-Glycosyltransferase/glycogen phosphorylase"/>
    <property type="match status" value="1"/>
</dbReference>
<accession>A0A7M1VV39</accession>
<name>A0A7M1VV39_VIBPH</name>
<dbReference type="EMBL" id="MT898268">
    <property type="protein sequence ID" value="QOS24424.1"/>
    <property type="molecule type" value="Genomic_DNA"/>
</dbReference>
<proteinExistence type="predicted"/>
<sequence>MAEKTSVVVVDWRNYGDFSAVGQLTKKIFSQIEQLEITTVQVIDGIKCNLHKVNNSNEIKRVVDWSLYHDAVIHWVKKNKIENIYIRLSPHLATLEFACKLILACENLRVITHFMDTPHLKEMPKSKVKYIESLYKFLIGRSENVMTIHDSSVRWIEDKYSVNPQVLGNFINGDLFTRHKVGNSSGKIRVSYFGSVDKKMNALSLYQFSKSIENIEWLEFNIWSNSGMWGDLKEVVDRSNNIKYMASSLSEEEYSNEICKSDYLLLPYNSDEESIEFLKYSYSNKFIDYLENGGRVIAFGSEDIPTIHECKANRLGVVVSSVDELERLVLSKKTFMAAISHIYDGDYISRIEKLSFDKKNNLDKFKKLILAPGVEINKKTTSSYAGLCLESELGFFIKRKFWDKEHNKQSLSASISSYRLKKYNYNGYNYEV</sequence>
<dbReference type="EMBL" id="MT898088">
    <property type="protein sequence ID" value="QOS17815.1"/>
    <property type="molecule type" value="Genomic_DNA"/>
</dbReference>
<dbReference type="AlphaFoldDB" id="A0A7M1VV39"/>
<evidence type="ECO:0000313" key="2">
    <source>
        <dbReference type="EMBL" id="QOS24424.1"/>
    </source>
</evidence>
<organism evidence="1">
    <name type="scientific">Vibrio parahaemolyticus</name>
    <dbReference type="NCBI Taxonomy" id="670"/>
    <lineage>
        <taxon>Bacteria</taxon>
        <taxon>Pseudomonadati</taxon>
        <taxon>Pseudomonadota</taxon>
        <taxon>Gammaproteobacteria</taxon>
        <taxon>Vibrionales</taxon>
        <taxon>Vibrionaceae</taxon>
        <taxon>Vibrio</taxon>
    </lineage>
</organism>
<reference evidence="1" key="1">
    <citation type="submission" date="2020-08" db="EMBL/GenBank/DDBJ databases">
        <title>Genetic structure, function and evolution of capsule biosynthesis loci in Vibrio parahaemolyticus.</title>
        <authorList>
            <person name="Li L."/>
            <person name="Bian S."/>
        </authorList>
    </citation>
    <scope>NUCLEOTIDE SEQUENCE</scope>
    <source>
        <strain evidence="1">VP46</strain>
        <strain evidence="2">VP47</strain>
    </source>
</reference>